<dbReference type="Pfam" id="PF00702">
    <property type="entry name" value="Hydrolase"/>
    <property type="match status" value="1"/>
</dbReference>
<proteinExistence type="predicted"/>
<dbReference type="SFLD" id="SFLDS00003">
    <property type="entry name" value="Haloacid_Dehalogenase"/>
    <property type="match status" value="1"/>
</dbReference>
<dbReference type="InterPro" id="IPR050155">
    <property type="entry name" value="HAD-like_hydrolase_sf"/>
</dbReference>
<dbReference type="InterPro" id="IPR036412">
    <property type="entry name" value="HAD-like_sf"/>
</dbReference>
<dbReference type="InterPro" id="IPR023198">
    <property type="entry name" value="PGP-like_dom2"/>
</dbReference>
<dbReference type="PANTHER" id="PTHR43434:SF22">
    <property type="entry name" value="PHOSPHOGLYCOLATE PHOSPHATASE"/>
    <property type="match status" value="1"/>
</dbReference>
<dbReference type="Gene3D" id="3.40.50.1000">
    <property type="entry name" value="HAD superfamily/HAD-like"/>
    <property type="match status" value="1"/>
</dbReference>
<dbReference type="Proteomes" id="UP001608902">
    <property type="component" value="Unassembled WGS sequence"/>
</dbReference>
<evidence type="ECO:0000313" key="2">
    <source>
        <dbReference type="Proteomes" id="UP001608902"/>
    </source>
</evidence>
<keyword evidence="2" id="KW-1185">Reference proteome</keyword>
<dbReference type="InterPro" id="IPR023214">
    <property type="entry name" value="HAD_sf"/>
</dbReference>
<sequence>MLTKTTSRIKTVPSFPDSKARIVIFDKDGTIIDFDVMWIPWVEDVGKRISQLAQRDFYDLVYRELGYNAQNKQVLPGLLAKGTTLQMRNALRHALISEGIERQKANDIVDEAIRHAMDCCAANKENIKEVTDLRKLFSDLRQNGVKIAICTSDDRANTLEMLHVLSIDSFIDYTACGDDAGCTPKPSPYNALSICRYLDVDVKQAIVVGDTLADLGMGHSAQVGLTVGVLSGPCPAKHLAPSADILVSAFFEEITGETLSKFTKCFHKATFVGQWWQDCNGA</sequence>
<dbReference type="Gene3D" id="1.10.150.240">
    <property type="entry name" value="Putative phosphatase, domain 2"/>
    <property type="match status" value="1"/>
</dbReference>
<gene>
    <name evidence="1" type="ORF">AB6A40_006400</name>
</gene>
<dbReference type="EMBL" id="JBGFUD010004527">
    <property type="protein sequence ID" value="MFH4979691.1"/>
    <property type="molecule type" value="Genomic_DNA"/>
</dbReference>
<name>A0ABD6EQJ0_9BILA</name>
<evidence type="ECO:0000313" key="1">
    <source>
        <dbReference type="EMBL" id="MFH4979691.1"/>
    </source>
</evidence>
<dbReference type="SFLD" id="SFLDG01129">
    <property type="entry name" value="C1.5:_HAD__Beta-PGM__Phosphata"/>
    <property type="match status" value="1"/>
</dbReference>
<protein>
    <submittedName>
        <fullName evidence="1">Uncharacterized protein</fullName>
    </submittedName>
</protein>
<comment type="caution">
    <text evidence="1">The sequence shown here is derived from an EMBL/GenBank/DDBJ whole genome shotgun (WGS) entry which is preliminary data.</text>
</comment>
<accession>A0ABD6EQJ0</accession>
<dbReference type="AlphaFoldDB" id="A0ABD6EQJ0"/>
<dbReference type="SUPFAM" id="SSF56784">
    <property type="entry name" value="HAD-like"/>
    <property type="match status" value="1"/>
</dbReference>
<dbReference type="GO" id="GO:0003824">
    <property type="term" value="F:catalytic activity"/>
    <property type="evidence" value="ECO:0007669"/>
    <property type="project" value="UniProtKB-ARBA"/>
</dbReference>
<organism evidence="1 2">
    <name type="scientific">Gnathostoma spinigerum</name>
    <dbReference type="NCBI Taxonomy" id="75299"/>
    <lineage>
        <taxon>Eukaryota</taxon>
        <taxon>Metazoa</taxon>
        <taxon>Ecdysozoa</taxon>
        <taxon>Nematoda</taxon>
        <taxon>Chromadorea</taxon>
        <taxon>Rhabditida</taxon>
        <taxon>Spirurina</taxon>
        <taxon>Gnathostomatomorpha</taxon>
        <taxon>Gnathostomatoidea</taxon>
        <taxon>Gnathostomatidae</taxon>
        <taxon>Gnathostoma</taxon>
    </lineage>
</organism>
<dbReference type="PANTHER" id="PTHR43434">
    <property type="entry name" value="PHOSPHOGLYCOLATE PHOSPHATASE"/>
    <property type="match status" value="1"/>
</dbReference>
<reference evidence="1 2" key="1">
    <citation type="submission" date="2024-08" db="EMBL/GenBank/DDBJ databases">
        <title>Gnathostoma spinigerum genome.</title>
        <authorList>
            <person name="Gonzalez-Bertolin B."/>
            <person name="Monzon S."/>
            <person name="Zaballos A."/>
            <person name="Jimenez P."/>
            <person name="Dekumyoy P."/>
            <person name="Varona S."/>
            <person name="Cuesta I."/>
            <person name="Sumanam S."/>
            <person name="Adisakwattana P."/>
            <person name="Gasser R.B."/>
            <person name="Hernandez-Gonzalez A."/>
            <person name="Young N.D."/>
            <person name="Perteguer M.J."/>
        </authorList>
    </citation>
    <scope>NUCLEOTIDE SEQUENCE [LARGE SCALE GENOMIC DNA]</scope>
    <source>
        <strain evidence="1">AL3</strain>
        <tissue evidence="1">Liver</tissue>
    </source>
</reference>